<dbReference type="SMART" id="SM00028">
    <property type="entry name" value="TPR"/>
    <property type="match status" value="2"/>
</dbReference>
<organism evidence="1 2">
    <name type="scientific">Porites evermanni</name>
    <dbReference type="NCBI Taxonomy" id="104178"/>
    <lineage>
        <taxon>Eukaryota</taxon>
        <taxon>Metazoa</taxon>
        <taxon>Cnidaria</taxon>
        <taxon>Anthozoa</taxon>
        <taxon>Hexacorallia</taxon>
        <taxon>Scleractinia</taxon>
        <taxon>Fungiina</taxon>
        <taxon>Poritidae</taxon>
        <taxon>Porites</taxon>
    </lineage>
</organism>
<dbReference type="InterPro" id="IPR019734">
    <property type="entry name" value="TPR_rpt"/>
</dbReference>
<proteinExistence type="predicted"/>
<evidence type="ECO:0000313" key="1">
    <source>
        <dbReference type="EMBL" id="CAH3028928.1"/>
    </source>
</evidence>
<keyword evidence="2" id="KW-1185">Reference proteome</keyword>
<dbReference type="EMBL" id="CALNXI010000541">
    <property type="protein sequence ID" value="CAH3028928.1"/>
    <property type="molecule type" value="Genomic_DNA"/>
</dbReference>
<dbReference type="PANTHER" id="PTHR46035:SF1">
    <property type="entry name" value="TETRATRICOPEPTIDE REPEAT PROTEIN 4"/>
    <property type="match status" value="1"/>
</dbReference>
<accession>A0ABN8MLP9</accession>
<dbReference type="PANTHER" id="PTHR46035">
    <property type="entry name" value="TETRATRICOPEPTIDE REPEAT PROTEIN 4"/>
    <property type="match status" value="1"/>
</dbReference>
<reference evidence="1 2" key="1">
    <citation type="submission" date="2022-05" db="EMBL/GenBank/DDBJ databases">
        <authorList>
            <consortium name="Genoscope - CEA"/>
            <person name="William W."/>
        </authorList>
    </citation>
    <scope>NUCLEOTIDE SEQUENCE [LARGE SCALE GENOMIC DNA]</scope>
</reference>
<dbReference type="InterPro" id="IPR011990">
    <property type="entry name" value="TPR-like_helical_dom_sf"/>
</dbReference>
<dbReference type="Gene3D" id="1.25.40.10">
    <property type="entry name" value="Tetratricopeptide repeat domain"/>
    <property type="match status" value="1"/>
</dbReference>
<evidence type="ECO:0000313" key="2">
    <source>
        <dbReference type="Proteomes" id="UP001159427"/>
    </source>
</evidence>
<sequence>AEVLKNAGNEAYSKKDFAKAFSFYTEGIRIQCTDKELVSKLYNNRSTVYFNLENYHDCLNDVKAATALQPFYPKAIIRGASACLKLKQFEEAMIWCDKGLAVSFLR</sequence>
<dbReference type="Proteomes" id="UP001159427">
    <property type="component" value="Unassembled WGS sequence"/>
</dbReference>
<feature type="non-terminal residue" evidence="1">
    <location>
        <position position="106"/>
    </location>
</feature>
<dbReference type="SUPFAM" id="SSF48452">
    <property type="entry name" value="TPR-like"/>
    <property type="match status" value="1"/>
</dbReference>
<feature type="non-terminal residue" evidence="1">
    <location>
        <position position="1"/>
    </location>
</feature>
<name>A0ABN8MLP9_9CNID</name>
<protein>
    <submittedName>
        <fullName evidence="1">Uncharacterized protein</fullName>
    </submittedName>
</protein>
<gene>
    <name evidence="1" type="ORF">PEVE_00035191</name>
</gene>
<comment type="caution">
    <text evidence="1">The sequence shown here is derived from an EMBL/GenBank/DDBJ whole genome shotgun (WGS) entry which is preliminary data.</text>
</comment>